<organism evidence="1 2">
    <name type="scientific">Rattus norvegicus</name>
    <name type="common">Rat</name>
    <dbReference type="NCBI Taxonomy" id="10116"/>
    <lineage>
        <taxon>Eukaryota</taxon>
        <taxon>Metazoa</taxon>
        <taxon>Chordata</taxon>
        <taxon>Craniata</taxon>
        <taxon>Vertebrata</taxon>
        <taxon>Euteleostomi</taxon>
        <taxon>Mammalia</taxon>
        <taxon>Eutheria</taxon>
        <taxon>Euarchontoglires</taxon>
        <taxon>Glires</taxon>
        <taxon>Rodentia</taxon>
        <taxon>Myomorpha</taxon>
        <taxon>Muroidea</taxon>
        <taxon>Muridae</taxon>
        <taxon>Murinae</taxon>
        <taxon>Rattus</taxon>
    </lineage>
</organism>
<dbReference type="AlphaFoldDB" id="A6HVX4"/>
<evidence type="ECO:0000313" key="1">
    <source>
        <dbReference type="EMBL" id="EDL82260.1"/>
    </source>
</evidence>
<sequence>MKIMYQAQHVFCFTKEKNGMYCQGDRASKWEKWNLNAKARVH</sequence>
<proteinExistence type="predicted"/>
<accession>A6HVX4</accession>
<evidence type="ECO:0000313" key="2">
    <source>
        <dbReference type="Proteomes" id="UP000234681"/>
    </source>
</evidence>
<gene>
    <name evidence="1" type="ORF">rCG_63036</name>
</gene>
<name>A6HVX4_RAT</name>
<dbReference type="EMBL" id="CH473952">
    <property type="protein sequence ID" value="EDL82260.1"/>
    <property type="molecule type" value="Genomic_DNA"/>
</dbReference>
<protein>
    <submittedName>
        <fullName evidence="1">RCG63036</fullName>
    </submittedName>
</protein>
<reference evidence="2" key="1">
    <citation type="submission" date="2005-09" db="EMBL/GenBank/DDBJ databases">
        <authorList>
            <person name="Mural R.J."/>
            <person name="Li P.W."/>
            <person name="Adams M.D."/>
            <person name="Amanatides P.G."/>
            <person name="Baden-Tillson H."/>
            <person name="Barnstead M."/>
            <person name="Chin S.H."/>
            <person name="Dew I."/>
            <person name="Evans C.A."/>
            <person name="Ferriera S."/>
            <person name="Flanigan M."/>
            <person name="Fosler C."/>
            <person name="Glodek A."/>
            <person name="Gu Z."/>
            <person name="Holt R.A."/>
            <person name="Jennings D."/>
            <person name="Kraft C.L."/>
            <person name="Lu F."/>
            <person name="Nguyen T."/>
            <person name="Nusskern D.R."/>
            <person name="Pfannkoch C.M."/>
            <person name="Sitter C."/>
            <person name="Sutton G.G."/>
            <person name="Venter J.C."/>
            <person name="Wang Z."/>
            <person name="Woodage T."/>
            <person name="Zheng X.H."/>
            <person name="Zhong F."/>
        </authorList>
    </citation>
    <scope>NUCLEOTIDE SEQUENCE [LARGE SCALE GENOMIC DNA]</scope>
    <source>
        <strain>BN</strain>
        <strain evidence="2">Sprague-Dawley</strain>
    </source>
</reference>
<dbReference type="Proteomes" id="UP000234681">
    <property type="component" value="Chromosome 2"/>
</dbReference>